<proteinExistence type="predicted"/>
<accession>A0A2X1YHV2</accession>
<protein>
    <submittedName>
        <fullName evidence="1">Uncharacterized protein</fullName>
    </submittedName>
</protein>
<organism evidence="1 2">
    <name type="scientific">Peptoniphilus harei</name>
    <dbReference type="NCBI Taxonomy" id="54005"/>
    <lineage>
        <taxon>Bacteria</taxon>
        <taxon>Bacillati</taxon>
        <taxon>Bacillota</taxon>
        <taxon>Tissierellia</taxon>
        <taxon>Tissierellales</taxon>
        <taxon>Peptoniphilaceae</taxon>
        <taxon>Peptoniphilus</taxon>
    </lineage>
</organism>
<reference evidence="1 2" key="1">
    <citation type="submission" date="2018-06" db="EMBL/GenBank/DDBJ databases">
        <authorList>
            <consortium name="Pathogen Informatics"/>
            <person name="Doyle S."/>
        </authorList>
    </citation>
    <scope>NUCLEOTIDE SEQUENCE [LARGE SCALE GENOMIC DNA]</scope>
    <source>
        <strain evidence="1 2">NCTC13076</strain>
    </source>
</reference>
<sequence>MTISIHAPVRGATVLYRANKNLTPISIHAPVKGAT</sequence>
<gene>
    <name evidence="1" type="ORF">NCTC13076_00998</name>
</gene>
<dbReference type="AntiFam" id="ANF00272">
    <property type="entry name" value="Translation of CRISPR region"/>
</dbReference>
<name>A0A2X1YHV2_9FIRM</name>
<evidence type="ECO:0000313" key="2">
    <source>
        <dbReference type="Proteomes" id="UP000250070"/>
    </source>
</evidence>
<evidence type="ECO:0000313" key="1">
    <source>
        <dbReference type="EMBL" id="SPY47101.1"/>
    </source>
</evidence>
<dbReference type="AlphaFoldDB" id="A0A2X1YHV2"/>
<dbReference type="EMBL" id="UATM01000032">
    <property type="protein sequence ID" value="SPY47101.1"/>
    <property type="molecule type" value="Genomic_DNA"/>
</dbReference>
<dbReference type="Proteomes" id="UP000250070">
    <property type="component" value="Unassembled WGS sequence"/>
</dbReference>